<keyword evidence="5" id="KW-1185">Reference proteome</keyword>
<evidence type="ECO:0000256" key="1">
    <source>
        <dbReference type="SAM" id="MobiDB-lite"/>
    </source>
</evidence>
<feature type="domain" description="DUF6533" evidence="3">
    <location>
        <begin position="41"/>
        <end position="84"/>
    </location>
</feature>
<feature type="transmembrane region" description="Helical" evidence="2">
    <location>
        <begin position="139"/>
        <end position="167"/>
    </location>
</feature>
<feature type="transmembrane region" description="Helical" evidence="2">
    <location>
        <begin position="43"/>
        <end position="65"/>
    </location>
</feature>
<dbReference type="InterPro" id="IPR045340">
    <property type="entry name" value="DUF6533"/>
</dbReference>
<sequence length="360" mass="40077">MNSSANSNLFGDDPGNAGSRTSDGEYDLTFIYAGNVNAQRVTVAFLTLVVWDFLITTNDMVELFWRARWSNAKAMYLINRLTVPFTMVVILLLLAMPSPSDRACKVVSWIGVAGTTIILTPIDFTMIIRVYALWNRDKWVLTGVLILCFLHVVCYAAISCYTFATSVVIPASPPFTGCMVTFGFDKIWISFVAALLFETVVISLIVYKTWFFATQGDIRTPLFTMLFTDGVVYYLVMIASQILGLMCFLVPSALVIPVLRSYSQFSIAGVICNRLLARLQRLLLNRSKGQTGFSGADGWSSAAPEFTYGGGRAGNKTNTGLPQKSEENPGRSEMMREGEPNHHHYDQDFDDAIRMEPMTR</sequence>
<feature type="transmembrane region" description="Helical" evidence="2">
    <location>
        <begin position="187"/>
        <end position="210"/>
    </location>
</feature>
<feature type="transmembrane region" description="Helical" evidence="2">
    <location>
        <begin position="108"/>
        <end position="132"/>
    </location>
</feature>
<reference evidence="5" key="2">
    <citation type="submission" date="2015-01" db="EMBL/GenBank/DDBJ databases">
        <title>Evolutionary Origins and Diversification of the Mycorrhizal Mutualists.</title>
        <authorList>
            <consortium name="DOE Joint Genome Institute"/>
            <consortium name="Mycorrhizal Genomics Consortium"/>
            <person name="Kohler A."/>
            <person name="Kuo A."/>
            <person name="Nagy L.G."/>
            <person name="Floudas D."/>
            <person name="Copeland A."/>
            <person name="Barry K.W."/>
            <person name="Cichocki N."/>
            <person name="Veneault-Fourrey C."/>
            <person name="LaButti K."/>
            <person name="Lindquist E.A."/>
            <person name="Lipzen A."/>
            <person name="Lundell T."/>
            <person name="Morin E."/>
            <person name="Murat C."/>
            <person name="Riley R."/>
            <person name="Ohm R."/>
            <person name="Sun H."/>
            <person name="Tunlid A."/>
            <person name="Henrissat B."/>
            <person name="Grigoriev I.V."/>
            <person name="Hibbett D.S."/>
            <person name="Martin F."/>
        </authorList>
    </citation>
    <scope>NUCLEOTIDE SEQUENCE [LARGE SCALE GENOMIC DNA]</scope>
    <source>
        <strain evidence="5">MAFF 305830</strain>
    </source>
</reference>
<keyword evidence="2" id="KW-0812">Transmembrane</keyword>
<protein>
    <recommendedName>
        <fullName evidence="3">DUF6533 domain-containing protein</fullName>
    </recommendedName>
</protein>
<keyword evidence="2" id="KW-0472">Membrane</keyword>
<accession>A0A0C2X0Y8</accession>
<dbReference type="EMBL" id="KN824281">
    <property type="protein sequence ID" value="KIM31943.1"/>
    <property type="molecule type" value="Genomic_DNA"/>
</dbReference>
<dbReference type="STRING" id="933852.A0A0C2X0Y8"/>
<reference evidence="4 5" key="1">
    <citation type="submission" date="2014-04" db="EMBL/GenBank/DDBJ databases">
        <authorList>
            <consortium name="DOE Joint Genome Institute"/>
            <person name="Kuo A."/>
            <person name="Zuccaro A."/>
            <person name="Kohler A."/>
            <person name="Nagy L.G."/>
            <person name="Floudas D."/>
            <person name="Copeland A."/>
            <person name="Barry K.W."/>
            <person name="Cichocki N."/>
            <person name="Veneault-Fourrey C."/>
            <person name="LaButti K."/>
            <person name="Lindquist E.A."/>
            <person name="Lipzen A."/>
            <person name="Lundell T."/>
            <person name="Morin E."/>
            <person name="Murat C."/>
            <person name="Sun H."/>
            <person name="Tunlid A."/>
            <person name="Henrissat B."/>
            <person name="Grigoriev I.V."/>
            <person name="Hibbett D.S."/>
            <person name="Martin F."/>
            <person name="Nordberg H.P."/>
            <person name="Cantor M.N."/>
            <person name="Hua S.X."/>
        </authorList>
    </citation>
    <scope>NUCLEOTIDE SEQUENCE [LARGE SCALE GENOMIC DNA]</scope>
    <source>
        <strain evidence="4 5">MAFF 305830</strain>
    </source>
</reference>
<gene>
    <name evidence="4" type="ORF">M408DRAFT_241071</name>
</gene>
<evidence type="ECO:0000259" key="3">
    <source>
        <dbReference type="Pfam" id="PF20151"/>
    </source>
</evidence>
<organism evidence="4 5">
    <name type="scientific">Serendipita vermifera MAFF 305830</name>
    <dbReference type="NCBI Taxonomy" id="933852"/>
    <lineage>
        <taxon>Eukaryota</taxon>
        <taxon>Fungi</taxon>
        <taxon>Dikarya</taxon>
        <taxon>Basidiomycota</taxon>
        <taxon>Agaricomycotina</taxon>
        <taxon>Agaricomycetes</taxon>
        <taxon>Sebacinales</taxon>
        <taxon>Serendipitaceae</taxon>
        <taxon>Serendipita</taxon>
    </lineage>
</organism>
<evidence type="ECO:0000313" key="5">
    <source>
        <dbReference type="Proteomes" id="UP000054097"/>
    </source>
</evidence>
<name>A0A0C2X0Y8_SERVB</name>
<evidence type="ECO:0000256" key="2">
    <source>
        <dbReference type="SAM" id="Phobius"/>
    </source>
</evidence>
<dbReference type="AlphaFoldDB" id="A0A0C2X0Y8"/>
<dbReference type="HOGENOM" id="CLU_053377_1_0_1"/>
<dbReference type="OrthoDB" id="3242376at2759"/>
<feature type="transmembrane region" description="Helical" evidence="2">
    <location>
        <begin position="77"/>
        <end position="96"/>
    </location>
</feature>
<dbReference type="Proteomes" id="UP000054097">
    <property type="component" value="Unassembled WGS sequence"/>
</dbReference>
<proteinExistence type="predicted"/>
<keyword evidence="2" id="KW-1133">Transmembrane helix</keyword>
<feature type="compositionally biased region" description="Basic and acidic residues" evidence="1">
    <location>
        <begin position="324"/>
        <end position="360"/>
    </location>
</feature>
<dbReference type="Pfam" id="PF20151">
    <property type="entry name" value="DUF6533"/>
    <property type="match status" value="1"/>
</dbReference>
<feature type="transmembrane region" description="Helical" evidence="2">
    <location>
        <begin position="231"/>
        <end position="256"/>
    </location>
</feature>
<feature type="region of interest" description="Disordered" evidence="1">
    <location>
        <begin position="311"/>
        <end position="360"/>
    </location>
</feature>
<evidence type="ECO:0000313" key="4">
    <source>
        <dbReference type="EMBL" id="KIM31943.1"/>
    </source>
</evidence>